<feature type="non-terminal residue" evidence="2">
    <location>
        <position position="1"/>
    </location>
</feature>
<organism evidence="2">
    <name type="scientific">marine sediment metagenome</name>
    <dbReference type="NCBI Taxonomy" id="412755"/>
    <lineage>
        <taxon>unclassified sequences</taxon>
        <taxon>metagenomes</taxon>
        <taxon>ecological metagenomes</taxon>
    </lineage>
</organism>
<dbReference type="EMBL" id="BARW01030079">
    <property type="protein sequence ID" value="GAJ15572.1"/>
    <property type="molecule type" value="Genomic_DNA"/>
</dbReference>
<feature type="non-terminal residue" evidence="2">
    <location>
        <position position="249"/>
    </location>
</feature>
<protein>
    <submittedName>
        <fullName evidence="2">Uncharacterized protein</fullName>
    </submittedName>
</protein>
<reference evidence="2" key="1">
    <citation type="journal article" date="2014" name="Front. Microbiol.">
        <title>High frequency of phylogenetically diverse reductive dehalogenase-homologous genes in deep subseafloor sedimentary metagenomes.</title>
        <authorList>
            <person name="Kawai M."/>
            <person name="Futagami T."/>
            <person name="Toyoda A."/>
            <person name="Takaki Y."/>
            <person name="Nishi S."/>
            <person name="Hori S."/>
            <person name="Arai W."/>
            <person name="Tsubouchi T."/>
            <person name="Morono Y."/>
            <person name="Uchiyama I."/>
            <person name="Ito T."/>
            <person name="Fujiyama A."/>
            <person name="Inagaki F."/>
            <person name="Takami H."/>
        </authorList>
    </citation>
    <scope>NUCLEOTIDE SEQUENCE</scope>
    <source>
        <strain evidence="2">Expedition CK06-06</strain>
    </source>
</reference>
<feature type="region of interest" description="Disordered" evidence="1">
    <location>
        <begin position="226"/>
        <end position="249"/>
    </location>
</feature>
<comment type="caution">
    <text evidence="2">The sequence shown here is derived from an EMBL/GenBank/DDBJ whole genome shotgun (WGS) entry which is preliminary data.</text>
</comment>
<dbReference type="AlphaFoldDB" id="X1VDH4"/>
<evidence type="ECO:0000256" key="1">
    <source>
        <dbReference type="SAM" id="MobiDB-lite"/>
    </source>
</evidence>
<gene>
    <name evidence="2" type="ORF">S12H4_48178</name>
</gene>
<proteinExistence type="predicted"/>
<sequence>TVEAARNIEFTTGDGINFEGDGDVKLYAGGHIISADRGKQNPTVSTLRGDIIMEAGSDDSGVGINVGYLHVGASGLDYPGEIRLSTTDGGDITTGHLRVMGNGYGSIYAFSSGNLTINGSSDLQGAVWINTNDVPAGEDAYSFLCLTAEEDVTINDGDIRVEAHGNIQSVASIWIGAGTDEQAGTGTVTVNGNLEADASSPGSGFVKSEATIKVYGSTISLNGNEKPHAHGVNVGVQTSDTSTTPLKDE</sequence>
<feature type="compositionally biased region" description="Polar residues" evidence="1">
    <location>
        <begin position="235"/>
        <end position="249"/>
    </location>
</feature>
<evidence type="ECO:0000313" key="2">
    <source>
        <dbReference type="EMBL" id="GAJ15572.1"/>
    </source>
</evidence>
<name>X1VDH4_9ZZZZ</name>
<accession>X1VDH4</accession>